<name>A0A370DKS3_9GAMM</name>
<evidence type="ECO:0008006" key="4">
    <source>
        <dbReference type="Google" id="ProtNLM"/>
    </source>
</evidence>
<dbReference type="NCBIfam" id="NF037959">
    <property type="entry name" value="MFS_SpdSyn"/>
    <property type="match status" value="1"/>
</dbReference>
<dbReference type="PANTHER" id="PTHR43317:SF1">
    <property type="entry name" value="THERMOSPERMINE SYNTHASE ACAULIS5"/>
    <property type="match status" value="1"/>
</dbReference>
<reference evidence="2 3" key="1">
    <citation type="journal article" date="2018" name="ISME J.">
        <title>Endosymbiont genomes yield clues of tubeworm success.</title>
        <authorList>
            <person name="Li Y."/>
            <person name="Liles M.R."/>
            <person name="Halanych K.M."/>
        </authorList>
    </citation>
    <scope>NUCLEOTIDE SEQUENCE [LARGE SCALE GENOMIC DNA]</scope>
    <source>
        <strain evidence="2">A1464</strain>
    </source>
</reference>
<keyword evidence="3" id="KW-1185">Reference proteome</keyword>
<dbReference type="Gene3D" id="3.40.50.150">
    <property type="entry name" value="Vaccinia Virus protein VP39"/>
    <property type="match status" value="1"/>
</dbReference>
<gene>
    <name evidence="2" type="ORF">DIZ80_05840</name>
</gene>
<organism evidence="2 3">
    <name type="scientific">endosymbiont of Galathealinum brachiosum</name>
    <dbReference type="NCBI Taxonomy" id="2200906"/>
    <lineage>
        <taxon>Bacteria</taxon>
        <taxon>Pseudomonadati</taxon>
        <taxon>Pseudomonadota</taxon>
        <taxon>Gammaproteobacteria</taxon>
        <taxon>sulfur-oxidizing symbionts</taxon>
    </lineage>
</organism>
<protein>
    <recommendedName>
        <fullName evidence="4">Spermidine synthase</fullName>
    </recommendedName>
</protein>
<comment type="caution">
    <text evidence="2">The sequence shown here is derived from an EMBL/GenBank/DDBJ whole genome shotgun (WGS) entry which is preliminary data.</text>
</comment>
<proteinExistence type="predicted"/>
<dbReference type="InterPro" id="IPR029063">
    <property type="entry name" value="SAM-dependent_MTases_sf"/>
</dbReference>
<evidence type="ECO:0000256" key="1">
    <source>
        <dbReference type="ARBA" id="ARBA00023115"/>
    </source>
</evidence>
<accession>A0A370DKS3</accession>
<dbReference type="PANTHER" id="PTHR43317">
    <property type="entry name" value="THERMOSPERMINE SYNTHASE ACAULIS5"/>
    <property type="match status" value="1"/>
</dbReference>
<evidence type="ECO:0000313" key="2">
    <source>
        <dbReference type="EMBL" id="RDH84984.1"/>
    </source>
</evidence>
<dbReference type="SUPFAM" id="SSF53335">
    <property type="entry name" value="S-adenosyl-L-methionine-dependent methyltransferases"/>
    <property type="match status" value="1"/>
</dbReference>
<evidence type="ECO:0000313" key="3">
    <source>
        <dbReference type="Proteomes" id="UP000254266"/>
    </source>
</evidence>
<dbReference type="AlphaFoldDB" id="A0A370DKS3"/>
<dbReference type="Proteomes" id="UP000254266">
    <property type="component" value="Unassembled WGS sequence"/>
</dbReference>
<dbReference type="Pfam" id="PF01564">
    <property type="entry name" value="Spermine_synth"/>
    <property type="match status" value="1"/>
</dbReference>
<keyword evidence="1" id="KW-0620">Polyamine biosynthesis</keyword>
<dbReference type="EMBL" id="QFXC01000007">
    <property type="protein sequence ID" value="RDH84984.1"/>
    <property type="molecule type" value="Genomic_DNA"/>
</dbReference>
<sequence>MNKELYRTEDEYGPIIVLEQGDKRTLSFGSDLQQTSLLMHKPQYLVHEYTQIMLLGLVFTDIRQITILGLGGGGLAHCLNYYYPQIVTRVVEIRQSVIDIAYQWFNLPQKANLKVYNRDAREYIKRVKAQSIDLLLSDLYEAQGMNELQAQTEFIEQSNKALSDSGWMVINFHQMPDKNSAVMKTIYQNFSDVRVCDVFIGNWILFCGKKESAFDKNEINERVRKLAKKLGLPLMYYFKNLRKI</sequence>
<dbReference type="GO" id="GO:0006596">
    <property type="term" value="P:polyamine biosynthetic process"/>
    <property type="evidence" value="ECO:0007669"/>
    <property type="project" value="UniProtKB-KW"/>
</dbReference>